<dbReference type="EMBL" id="QGNW01000007">
    <property type="protein sequence ID" value="RVX20134.1"/>
    <property type="molecule type" value="Genomic_DNA"/>
</dbReference>
<dbReference type="InterPro" id="IPR029058">
    <property type="entry name" value="AB_hydrolase_fold"/>
</dbReference>
<name>A0A438KG06_VITVI</name>
<dbReference type="PANTHER" id="PTHR11010:SF78">
    <property type="entry name" value="LYSOSOMAL PRO-X CARBOXYPEPTIDASE"/>
    <property type="match status" value="1"/>
</dbReference>
<accession>A0A438KG06</accession>
<comment type="caution">
    <text evidence="4">The sequence shown here is derived from an EMBL/GenBank/DDBJ whole genome shotgun (WGS) entry which is preliminary data.</text>
</comment>
<dbReference type="PANTHER" id="PTHR11010">
    <property type="entry name" value="PROTEASE S28 PRO-X CARBOXYPEPTIDASE-RELATED"/>
    <property type="match status" value="1"/>
</dbReference>
<keyword evidence="3" id="KW-0378">Hydrolase</keyword>
<organism evidence="4 5">
    <name type="scientific">Vitis vinifera</name>
    <name type="common">Grape</name>
    <dbReference type="NCBI Taxonomy" id="29760"/>
    <lineage>
        <taxon>Eukaryota</taxon>
        <taxon>Viridiplantae</taxon>
        <taxon>Streptophyta</taxon>
        <taxon>Embryophyta</taxon>
        <taxon>Tracheophyta</taxon>
        <taxon>Spermatophyta</taxon>
        <taxon>Magnoliopsida</taxon>
        <taxon>eudicotyledons</taxon>
        <taxon>Gunneridae</taxon>
        <taxon>Pentapetalae</taxon>
        <taxon>rosids</taxon>
        <taxon>Vitales</taxon>
        <taxon>Vitaceae</taxon>
        <taxon>Viteae</taxon>
        <taxon>Vitis</taxon>
    </lineage>
</organism>
<evidence type="ECO:0000256" key="2">
    <source>
        <dbReference type="ARBA" id="ARBA00022729"/>
    </source>
</evidence>
<dbReference type="GO" id="GO:0006508">
    <property type="term" value="P:proteolysis"/>
    <property type="evidence" value="ECO:0007669"/>
    <property type="project" value="UniProtKB-KW"/>
</dbReference>
<keyword evidence="1" id="KW-0645">Protease</keyword>
<gene>
    <name evidence="4" type="ORF">CK203_004766</name>
</gene>
<dbReference type="GO" id="GO:0008233">
    <property type="term" value="F:peptidase activity"/>
    <property type="evidence" value="ECO:0007669"/>
    <property type="project" value="UniProtKB-KW"/>
</dbReference>
<dbReference type="Gene3D" id="3.40.50.1820">
    <property type="entry name" value="alpha/beta hydrolase"/>
    <property type="match status" value="1"/>
</dbReference>
<protein>
    <submittedName>
        <fullName evidence="4">Uncharacterized protein</fullName>
    </submittedName>
</protein>
<keyword evidence="2" id="KW-0732">Signal</keyword>
<evidence type="ECO:0000313" key="5">
    <source>
        <dbReference type="Proteomes" id="UP000288805"/>
    </source>
</evidence>
<dbReference type="AlphaFoldDB" id="A0A438KG06"/>
<reference evidence="4 5" key="1">
    <citation type="journal article" date="2018" name="PLoS Genet.">
        <title>Population sequencing reveals clonal diversity and ancestral inbreeding in the grapevine cultivar Chardonnay.</title>
        <authorList>
            <person name="Roach M.J."/>
            <person name="Johnson D.L."/>
            <person name="Bohlmann J."/>
            <person name="van Vuuren H.J."/>
            <person name="Jones S.J."/>
            <person name="Pretorius I.S."/>
            <person name="Schmidt S.A."/>
            <person name="Borneman A.R."/>
        </authorList>
    </citation>
    <scope>NUCLEOTIDE SEQUENCE [LARGE SCALE GENOMIC DNA]</scope>
    <source>
        <strain evidence="5">cv. Chardonnay</strain>
        <tissue evidence="4">Leaf</tissue>
    </source>
</reference>
<evidence type="ECO:0000313" key="4">
    <source>
        <dbReference type="EMBL" id="RVX20134.1"/>
    </source>
</evidence>
<proteinExistence type="predicted"/>
<sequence length="70" mass="7863">MACETPYSIRGVLQDISESVVAVYTLKGAHCLDLRASMPNDPDWLVAQRDKEIKIVALWLAKYNGKRLSN</sequence>
<evidence type="ECO:0000256" key="3">
    <source>
        <dbReference type="ARBA" id="ARBA00022801"/>
    </source>
</evidence>
<dbReference type="Proteomes" id="UP000288805">
    <property type="component" value="Unassembled WGS sequence"/>
</dbReference>
<evidence type="ECO:0000256" key="1">
    <source>
        <dbReference type="ARBA" id="ARBA00022670"/>
    </source>
</evidence>